<dbReference type="EMBL" id="CP001001">
    <property type="protein sequence ID" value="ACB27258.1"/>
    <property type="molecule type" value="Genomic_DNA"/>
</dbReference>
<name>B1LXD7_METRJ</name>
<dbReference type="STRING" id="426355.Mrad2831_5311"/>
<organism evidence="1 2">
    <name type="scientific">Methylobacterium radiotolerans (strain ATCC 27329 / DSM 1819 / JCM 2831 / NBRC 15690 / NCIMB 10815 / 0-1)</name>
    <dbReference type="NCBI Taxonomy" id="426355"/>
    <lineage>
        <taxon>Bacteria</taxon>
        <taxon>Pseudomonadati</taxon>
        <taxon>Pseudomonadota</taxon>
        <taxon>Alphaproteobacteria</taxon>
        <taxon>Hyphomicrobiales</taxon>
        <taxon>Methylobacteriaceae</taxon>
        <taxon>Methylobacterium</taxon>
    </lineage>
</organism>
<dbReference type="AlphaFoldDB" id="B1LXD7"/>
<proteinExistence type="predicted"/>
<dbReference type="HOGENOM" id="CLU_2585690_0_0_5"/>
<protein>
    <submittedName>
        <fullName evidence="1">Uncharacterized protein</fullName>
    </submittedName>
</protein>
<sequence>MADHDHQRYVHASLEHLAASIDTPYEECTCGWKEISDREKAAVRAERLREEKRAAHAAARAVIKARRTRDVDLPQVGSFG</sequence>
<evidence type="ECO:0000313" key="1">
    <source>
        <dbReference type="EMBL" id="ACB27258.1"/>
    </source>
</evidence>
<evidence type="ECO:0000313" key="2">
    <source>
        <dbReference type="Proteomes" id="UP000006589"/>
    </source>
</evidence>
<dbReference type="PATRIC" id="fig|426355.14.peg.5365"/>
<accession>B1LXD7</accession>
<dbReference type="KEGG" id="mrd:Mrad2831_5311"/>
<dbReference type="RefSeq" id="WP_012322202.1">
    <property type="nucleotide sequence ID" value="NC_010505.1"/>
</dbReference>
<dbReference type="GeneID" id="6141382"/>
<reference evidence="1 2" key="1">
    <citation type="submission" date="2008-03" db="EMBL/GenBank/DDBJ databases">
        <title>Complete sequence of chromosome of Methylobacterium radiotolerans JCM 2831.</title>
        <authorList>
            <consortium name="US DOE Joint Genome Institute"/>
            <person name="Copeland A."/>
            <person name="Lucas S."/>
            <person name="Lapidus A."/>
            <person name="Glavina del Rio T."/>
            <person name="Dalin E."/>
            <person name="Tice H."/>
            <person name="Bruce D."/>
            <person name="Goodwin L."/>
            <person name="Pitluck S."/>
            <person name="Kiss H."/>
            <person name="Brettin T."/>
            <person name="Detter J.C."/>
            <person name="Han C."/>
            <person name="Kuske C.R."/>
            <person name="Schmutz J."/>
            <person name="Larimer F."/>
            <person name="Land M."/>
            <person name="Hauser L."/>
            <person name="Kyrpides N."/>
            <person name="Mikhailova N."/>
            <person name="Marx C.J."/>
            <person name="Richardson P."/>
        </authorList>
    </citation>
    <scope>NUCLEOTIDE SEQUENCE [LARGE SCALE GENOMIC DNA]</scope>
    <source>
        <strain evidence="2">ATCC 27329 / DSM 1819 / JCM 2831 / NBRC 15690 / NCIMB 10815 / 0-1</strain>
    </source>
</reference>
<gene>
    <name evidence="1" type="ordered locus">Mrad2831_5311</name>
</gene>
<dbReference type="Proteomes" id="UP000006589">
    <property type="component" value="Chromosome"/>
</dbReference>
<dbReference type="OrthoDB" id="9930027at2"/>